<feature type="binding site" evidence="5">
    <location>
        <begin position="183"/>
        <end position="186"/>
    </location>
    <ligand>
        <name>substrate</name>
    </ligand>
</feature>
<evidence type="ECO:0000256" key="6">
    <source>
        <dbReference type="PIRSR" id="PIRSR600246-3"/>
    </source>
</evidence>
<evidence type="ECO:0000313" key="8">
    <source>
        <dbReference type="Proteomes" id="UP000295680"/>
    </source>
</evidence>
<evidence type="ECO:0000256" key="4">
    <source>
        <dbReference type="PIRSR" id="PIRSR600246-1"/>
    </source>
</evidence>
<evidence type="ECO:0000256" key="2">
    <source>
        <dbReference type="ARBA" id="ARBA00022801"/>
    </source>
</evidence>
<evidence type="ECO:0000313" key="7">
    <source>
        <dbReference type="EMBL" id="TCO46761.1"/>
    </source>
</evidence>
<dbReference type="GO" id="GO:0006508">
    <property type="term" value="P:proteolysis"/>
    <property type="evidence" value="ECO:0007669"/>
    <property type="project" value="UniProtKB-KW"/>
</dbReference>
<dbReference type="FunFam" id="3.60.20.30:FF:000001">
    <property type="entry name" value="Isoaspartyl peptidase/L-asparaginase"/>
    <property type="match status" value="1"/>
</dbReference>
<dbReference type="Pfam" id="PF01112">
    <property type="entry name" value="Asparaginase_2"/>
    <property type="match status" value="2"/>
</dbReference>
<dbReference type="GO" id="GO:0008233">
    <property type="term" value="F:peptidase activity"/>
    <property type="evidence" value="ECO:0007669"/>
    <property type="project" value="UniProtKB-KW"/>
</dbReference>
<keyword evidence="1" id="KW-0645">Protease</keyword>
<dbReference type="PANTHER" id="PTHR10188">
    <property type="entry name" value="L-ASPARAGINASE"/>
    <property type="match status" value="1"/>
</dbReference>
<evidence type="ECO:0000256" key="5">
    <source>
        <dbReference type="PIRSR" id="PIRSR600246-2"/>
    </source>
</evidence>
<comment type="caution">
    <text evidence="7">The sequence shown here is derived from an EMBL/GenBank/DDBJ whole genome shotgun (WGS) entry which is preliminary data.</text>
</comment>
<dbReference type="GO" id="GO:0016811">
    <property type="term" value="F:hydrolase activity, acting on carbon-nitrogen (but not peptide) bonds, in linear amides"/>
    <property type="evidence" value="ECO:0007669"/>
    <property type="project" value="UniProtKB-ARBA"/>
</dbReference>
<keyword evidence="2" id="KW-0378">Hydrolase</keyword>
<dbReference type="Proteomes" id="UP000295680">
    <property type="component" value="Unassembled WGS sequence"/>
</dbReference>
<name>A0A4R2IN92_9PSEU</name>
<feature type="active site" description="Nucleophile" evidence="4">
    <location>
        <position position="155"/>
    </location>
</feature>
<proteinExistence type="predicted"/>
<dbReference type="InterPro" id="IPR000246">
    <property type="entry name" value="Peptidase_T2"/>
</dbReference>
<keyword evidence="3" id="KW-0068">Autocatalytic cleavage</keyword>
<evidence type="ECO:0000256" key="1">
    <source>
        <dbReference type="ARBA" id="ARBA00022670"/>
    </source>
</evidence>
<gene>
    <name evidence="7" type="ORF">EV192_118156</name>
</gene>
<protein>
    <submittedName>
        <fullName evidence="7">Beta-aspartyl-peptidase (Threonine type)</fullName>
    </submittedName>
</protein>
<accession>A0A4R2IN92</accession>
<dbReference type="InterPro" id="IPR029055">
    <property type="entry name" value="Ntn_hydrolases_N"/>
</dbReference>
<feature type="site" description="Cleavage; by autolysis" evidence="6">
    <location>
        <begin position="154"/>
        <end position="155"/>
    </location>
</feature>
<dbReference type="EMBL" id="SLWS01000018">
    <property type="protein sequence ID" value="TCO46761.1"/>
    <property type="molecule type" value="Genomic_DNA"/>
</dbReference>
<evidence type="ECO:0000256" key="3">
    <source>
        <dbReference type="ARBA" id="ARBA00022813"/>
    </source>
</evidence>
<organism evidence="7 8">
    <name type="scientific">Actinocrispum wychmicini</name>
    <dbReference type="NCBI Taxonomy" id="1213861"/>
    <lineage>
        <taxon>Bacteria</taxon>
        <taxon>Bacillati</taxon>
        <taxon>Actinomycetota</taxon>
        <taxon>Actinomycetes</taxon>
        <taxon>Pseudonocardiales</taxon>
        <taxon>Pseudonocardiaceae</taxon>
        <taxon>Actinocrispum</taxon>
    </lineage>
</organism>
<keyword evidence="8" id="KW-1185">Reference proteome</keyword>
<sequence>MLRFMKNVILAVHGGAGKQTPEDLRDEVRAGIEAALRAGQAKDNCVDAVVAAVRVLEDNELFNAGKGSVFTADEGHELDASIMRGLDKAAGAVAAVRAVRNPIEAARLVMESTDHVFMAGPGADEFAVRGGLVMVDGGYFSTERRLSQLLELKGTVGAVAVDRGGDLAAATSTGGRTNKLTGRVGDSAVIGAGTYADRRVAVSGTGDGEVFLRGTAAGTIAAMIEFGGLDVVAAAHEVVMNRLTALGGTGGVIALDRDGTLAAPYSTETMVHGYLTVDGTVVVV</sequence>
<dbReference type="SUPFAM" id="SSF56235">
    <property type="entry name" value="N-terminal nucleophile aminohydrolases (Ntn hydrolases)"/>
    <property type="match status" value="1"/>
</dbReference>
<dbReference type="AlphaFoldDB" id="A0A4R2IN92"/>
<dbReference type="Gene3D" id="3.60.20.30">
    <property type="entry name" value="(Glycosyl)asparaginase"/>
    <property type="match status" value="1"/>
</dbReference>
<reference evidence="7 8" key="1">
    <citation type="submission" date="2019-03" db="EMBL/GenBank/DDBJ databases">
        <title>Genomic Encyclopedia of Type Strains, Phase IV (KMG-IV): sequencing the most valuable type-strain genomes for metagenomic binning, comparative biology and taxonomic classification.</title>
        <authorList>
            <person name="Goeker M."/>
        </authorList>
    </citation>
    <scope>NUCLEOTIDE SEQUENCE [LARGE SCALE GENOMIC DNA]</scope>
    <source>
        <strain evidence="7 8">DSM 45934</strain>
    </source>
</reference>
<dbReference type="PANTHER" id="PTHR10188:SF6">
    <property type="entry name" value="N(4)-(BETA-N-ACETYLGLUCOSAMINYL)-L-ASPARAGINASE"/>
    <property type="match status" value="1"/>
</dbReference>
<feature type="binding site" evidence="5">
    <location>
        <begin position="205"/>
        <end position="208"/>
    </location>
    <ligand>
        <name>substrate</name>
    </ligand>
</feature>